<dbReference type="AlphaFoldDB" id="A0A9P7V3P8"/>
<name>A0A9P7V3P8_9AGAR</name>
<reference evidence="1" key="1">
    <citation type="journal article" date="2021" name="Genome Biol. Evol.">
        <title>The assembled and annotated genome of the fairy-ring fungus Marasmius oreades.</title>
        <authorList>
            <person name="Hiltunen M."/>
            <person name="Ament-Velasquez S.L."/>
            <person name="Johannesson H."/>
        </authorList>
    </citation>
    <scope>NUCLEOTIDE SEQUENCE</scope>
    <source>
        <strain evidence="1">03SP1</strain>
    </source>
</reference>
<dbReference type="RefSeq" id="XP_043016213.1">
    <property type="nucleotide sequence ID" value="XM_043147503.1"/>
</dbReference>
<proteinExistence type="predicted"/>
<dbReference type="Proteomes" id="UP001049176">
    <property type="component" value="Chromosome 1"/>
</dbReference>
<keyword evidence="2" id="KW-1185">Reference proteome</keyword>
<sequence>MWEMLDDVSGDGQPDPGYMVEVQWLGHRSELVFDMDGNLCIFVPKILSSPVFKPEAWENAPEAKKGKNISNSPSLGSRKLLSLAEQLACHPSELESDVDDESVLQDKKVQDVEKEFEFEIGKPVVPVVPGFLIGDKVLKEFLLTLPRCNLQLFTTSSDQTEFTLRGRSSFWKTNKTPPPPPFEPPLQPSPVLMTSGGLFNRPGMEPVTLLHKSLVRRDVLYVDYSGRRP</sequence>
<dbReference type="KEGG" id="more:E1B28_001558"/>
<organism evidence="1 2">
    <name type="scientific">Marasmius oreades</name>
    <name type="common">fairy-ring Marasmius</name>
    <dbReference type="NCBI Taxonomy" id="181124"/>
    <lineage>
        <taxon>Eukaryota</taxon>
        <taxon>Fungi</taxon>
        <taxon>Dikarya</taxon>
        <taxon>Basidiomycota</taxon>
        <taxon>Agaricomycotina</taxon>
        <taxon>Agaricomycetes</taxon>
        <taxon>Agaricomycetidae</taxon>
        <taxon>Agaricales</taxon>
        <taxon>Marasmiineae</taxon>
        <taxon>Marasmiaceae</taxon>
        <taxon>Marasmius</taxon>
    </lineage>
</organism>
<comment type="caution">
    <text evidence="1">The sequence shown here is derived from an EMBL/GenBank/DDBJ whole genome shotgun (WGS) entry which is preliminary data.</text>
</comment>
<accession>A0A9P7V3P8</accession>
<protein>
    <submittedName>
        <fullName evidence="1">Uncharacterized protein</fullName>
    </submittedName>
</protein>
<dbReference type="GeneID" id="66070634"/>
<gene>
    <name evidence="1" type="ORF">E1B28_001558</name>
</gene>
<evidence type="ECO:0000313" key="1">
    <source>
        <dbReference type="EMBL" id="KAG7099743.1"/>
    </source>
</evidence>
<dbReference type="EMBL" id="CM032181">
    <property type="protein sequence ID" value="KAG7099743.1"/>
    <property type="molecule type" value="Genomic_DNA"/>
</dbReference>
<evidence type="ECO:0000313" key="2">
    <source>
        <dbReference type="Proteomes" id="UP001049176"/>
    </source>
</evidence>